<name>C9MRJ7_9BACT</name>
<sequence length="43" mass="5543">MKYKLLHETYYPYNKKELTYFVKIWYFSAKMRLFFIKINATFY</sequence>
<dbReference type="HOGENOM" id="CLU_3237928_0_0_10"/>
<dbReference type="EMBL" id="ACVA01000049">
    <property type="protein sequence ID" value="EEX17947.1"/>
    <property type="molecule type" value="Genomic_DNA"/>
</dbReference>
<gene>
    <name evidence="1" type="ORF">HMPREF0973_02254</name>
</gene>
<dbReference type="AlphaFoldDB" id="C9MRJ7"/>
<proteinExistence type="predicted"/>
<comment type="caution">
    <text evidence="1">The sequence shown here is derived from an EMBL/GenBank/DDBJ whole genome shotgun (WGS) entry which is preliminary data.</text>
</comment>
<evidence type="ECO:0000313" key="1">
    <source>
        <dbReference type="EMBL" id="EEX17947.1"/>
    </source>
</evidence>
<accession>C9MRJ7</accession>
<organism evidence="1 2">
    <name type="scientific">Prevotella veroralis F0319</name>
    <dbReference type="NCBI Taxonomy" id="649761"/>
    <lineage>
        <taxon>Bacteria</taxon>
        <taxon>Pseudomonadati</taxon>
        <taxon>Bacteroidota</taxon>
        <taxon>Bacteroidia</taxon>
        <taxon>Bacteroidales</taxon>
        <taxon>Prevotellaceae</taxon>
        <taxon>Prevotella</taxon>
    </lineage>
</organism>
<reference evidence="1 2" key="1">
    <citation type="submission" date="2009-09" db="EMBL/GenBank/DDBJ databases">
        <authorList>
            <person name="Weinstock G."/>
            <person name="Sodergren E."/>
            <person name="Clifton S."/>
            <person name="Fulton L."/>
            <person name="Fulton B."/>
            <person name="Courtney L."/>
            <person name="Fronick C."/>
            <person name="Harrison M."/>
            <person name="Strong C."/>
            <person name="Farmer C."/>
            <person name="Delahaunty K."/>
            <person name="Markovic C."/>
            <person name="Hall O."/>
            <person name="Minx P."/>
            <person name="Tomlinson C."/>
            <person name="Mitreva M."/>
            <person name="Nelson J."/>
            <person name="Hou S."/>
            <person name="Wollam A."/>
            <person name="Pepin K.H."/>
            <person name="Johnson M."/>
            <person name="Bhonagiri V."/>
            <person name="Nash W.E."/>
            <person name="Warren W."/>
            <person name="Chinwalla A."/>
            <person name="Mardis E.R."/>
            <person name="Wilson R.K."/>
        </authorList>
    </citation>
    <scope>NUCLEOTIDE SEQUENCE [LARGE SCALE GENOMIC DNA]</scope>
    <source>
        <strain evidence="1 2">F0319</strain>
    </source>
</reference>
<evidence type="ECO:0000313" key="2">
    <source>
        <dbReference type="Proteomes" id="UP000003327"/>
    </source>
</evidence>
<keyword evidence="2" id="KW-1185">Reference proteome</keyword>
<dbReference type="Proteomes" id="UP000003327">
    <property type="component" value="Unassembled WGS sequence"/>
</dbReference>
<protein>
    <submittedName>
        <fullName evidence="1">Uncharacterized protein</fullName>
    </submittedName>
</protein>